<dbReference type="PANTHER" id="PTHR23051">
    <property type="entry name" value="SOLUTE CARRIER FAMILY 35, MEMBER F5"/>
    <property type="match status" value="1"/>
</dbReference>
<keyword evidence="5 8" id="KW-0472">Membrane</keyword>
<comment type="similarity">
    <text evidence="2">Belongs to the SLC35F solute transporter family.</text>
</comment>
<sequence length="443" mass="50655">MPSEQEVTAEPSVEGMLSKSQRIILGLIVLLLVDIIWVSSSEITQYIYKNEKFDKPFFTTYFKTSLFSLYLLGLFFWPPWKDQCTKQPAYMYLDPNVEDENSYIEHNTSLSDPQFVPIKKSDRSSGTESDDSSIHSVRFSKMAEVRHMSDADATEALLARLSYQASLRAGEAARKSAIKYPIHVVAKIALTFCLLWFVANYTYQASLDESETCIVTVLSSSSSLFTLLLTAVFPSNSGDRFTVSKFVAVCISLCGLVLVSLSDFSMEKKIPAGALLALLSAFFYAAYLVFLRRKVDSEEKIDIPLFFGFVGFFNMILMWPFFFFLHYNKWEIFEWPTKHQWMFLLLNGLIGTVLSEVLWLWGCFLTSSLVATMAISLTIPMAMFADIIFKEVKYPYIFYFGTIPMFFAFFAVTLLAHLENWDPVMDGLRKIYSSLTHRIKPEK</sequence>
<feature type="transmembrane region" description="Helical" evidence="8">
    <location>
        <begin position="358"/>
        <end position="384"/>
    </location>
</feature>
<proteinExistence type="inferred from homology"/>
<evidence type="ECO:0000256" key="4">
    <source>
        <dbReference type="ARBA" id="ARBA00022989"/>
    </source>
</evidence>
<dbReference type="InterPro" id="IPR037185">
    <property type="entry name" value="EmrE-like"/>
</dbReference>
<keyword evidence="3 8" id="KW-0812">Transmembrane</keyword>
<dbReference type="GO" id="GO:0016020">
    <property type="term" value="C:membrane"/>
    <property type="evidence" value="ECO:0007669"/>
    <property type="project" value="UniProtKB-SubCell"/>
</dbReference>
<dbReference type="SUPFAM" id="SSF103481">
    <property type="entry name" value="Multidrug resistance efflux transporter EmrE"/>
    <property type="match status" value="1"/>
</dbReference>
<comment type="caution">
    <text evidence="10">The sequence shown here is derived from an EMBL/GenBank/DDBJ whole genome shotgun (WGS) entry which is preliminary data.</text>
</comment>
<gene>
    <name evidence="10" type="ORF">PYX00_000776</name>
</gene>
<evidence type="ECO:0000256" key="1">
    <source>
        <dbReference type="ARBA" id="ARBA00004141"/>
    </source>
</evidence>
<evidence type="ECO:0000256" key="7">
    <source>
        <dbReference type="SAM" id="MobiDB-lite"/>
    </source>
</evidence>
<feature type="transmembrane region" description="Helical" evidence="8">
    <location>
        <begin position="396"/>
        <end position="418"/>
    </location>
</feature>
<feature type="transmembrane region" description="Helical" evidence="8">
    <location>
        <begin position="303"/>
        <end position="325"/>
    </location>
</feature>
<feature type="transmembrane region" description="Helical" evidence="8">
    <location>
        <begin position="23"/>
        <end position="40"/>
    </location>
</feature>
<feature type="transmembrane region" description="Helical" evidence="8">
    <location>
        <begin position="60"/>
        <end position="77"/>
    </location>
</feature>
<dbReference type="Pfam" id="PF00892">
    <property type="entry name" value="EamA"/>
    <property type="match status" value="1"/>
</dbReference>
<evidence type="ECO:0000256" key="8">
    <source>
        <dbReference type="SAM" id="Phobius"/>
    </source>
</evidence>
<feature type="domain" description="EamA" evidence="9">
    <location>
        <begin position="273"/>
        <end position="412"/>
    </location>
</feature>
<comment type="subcellular location">
    <subcellularLocation>
        <location evidence="1">Membrane</location>
        <topology evidence="1">Multi-pass membrane protein</topology>
    </subcellularLocation>
</comment>
<evidence type="ECO:0000256" key="6">
    <source>
        <dbReference type="ARBA" id="ARBA00040744"/>
    </source>
</evidence>
<dbReference type="AlphaFoldDB" id="A0AAW2IAK5"/>
<dbReference type="EMBL" id="JARGDH010000001">
    <property type="protein sequence ID" value="KAL0279167.1"/>
    <property type="molecule type" value="Genomic_DNA"/>
</dbReference>
<feature type="transmembrane region" description="Helical" evidence="8">
    <location>
        <begin position="246"/>
        <end position="264"/>
    </location>
</feature>
<name>A0AAW2IAK5_9NEOP</name>
<evidence type="ECO:0000256" key="5">
    <source>
        <dbReference type="ARBA" id="ARBA00023136"/>
    </source>
</evidence>
<evidence type="ECO:0000256" key="3">
    <source>
        <dbReference type="ARBA" id="ARBA00022692"/>
    </source>
</evidence>
<dbReference type="PANTHER" id="PTHR23051:SF0">
    <property type="entry name" value="SOLUTE CARRIER FAMILY 35 MEMBER F5"/>
    <property type="match status" value="1"/>
</dbReference>
<feature type="transmembrane region" description="Helical" evidence="8">
    <location>
        <begin position="270"/>
        <end position="291"/>
    </location>
</feature>
<evidence type="ECO:0000256" key="2">
    <source>
        <dbReference type="ARBA" id="ARBA00007863"/>
    </source>
</evidence>
<feature type="transmembrane region" description="Helical" evidence="8">
    <location>
        <begin position="184"/>
        <end position="202"/>
    </location>
</feature>
<organism evidence="10">
    <name type="scientific">Menopon gallinae</name>
    <name type="common">poultry shaft louse</name>
    <dbReference type="NCBI Taxonomy" id="328185"/>
    <lineage>
        <taxon>Eukaryota</taxon>
        <taxon>Metazoa</taxon>
        <taxon>Ecdysozoa</taxon>
        <taxon>Arthropoda</taxon>
        <taxon>Hexapoda</taxon>
        <taxon>Insecta</taxon>
        <taxon>Pterygota</taxon>
        <taxon>Neoptera</taxon>
        <taxon>Paraneoptera</taxon>
        <taxon>Psocodea</taxon>
        <taxon>Troctomorpha</taxon>
        <taxon>Phthiraptera</taxon>
        <taxon>Amblycera</taxon>
        <taxon>Menoponidae</taxon>
        <taxon>Menopon</taxon>
    </lineage>
</organism>
<evidence type="ECO:0000259" key="9">
    <source>
        <dbReference type="Pfam" id="PF00892"/>
    </source>
</evidence>
<accession>A0AAW2IAK5</accession>
<dbReference type="InterPro" id="IPR000620">
    <property type="entry name" value="EamA_dom"/>
</dbReference>
<feature type="transmembrane region" description="Helical" evidence="8">
    <location>
        <begin position="214"/>
        <end position="234"/>
    </location>
</feature>
<keyword evidence="4 8" id="KW-1133">Transmembrane helix</keyword>
<protein>
    <recommendedName>
        <fullName evidence="6">Solute carrier family 35 member F5</fullName>
    </recommendedName>
</protein>
<reference evidence="10" key="1">
    <citation type="journal article" date="2024" name="Gigascience">
        <title>Chromosome-level genome of the poultry shaft louse Menopon gallinae provides insight into the host-switching and adaptive evolution of parasitic lice.</title>
        <authorList>
            <person name="Xu Y."/>
            <person name="Ma L."/>
            <person name="Liu S."/>
            <person name="Liang Y."/>
            <person name="Liu Q."/>
            <person name="He Z."/>
            <person name="Tian L."/>
            <person name="Duan Y."/>
            <person name="Cai W."/>
            <person name="Li H."/>
            <person name="Song F."/>
        </authorList>
    </citation>
    <scope>NUCLEOTIDE SEQUENCE</scope>
    <source>
        <strain evidence="10">Cailab_2023a</strain>
    </source>
</reference>
<feature type="region of interest" description="Disordered" evidence="7">
    <location>
        <begin position="114"/>
        <end position="133"/>
    </location>
</feature>
<evidence type="ECO:0000313" key="10">
    <source>
        <dbReference type="EMBL" id="KAL0279167.1"/>
    </source>
</evidence>